<evidence type="ECO:0000256" key="2">
    <source>
        <dbReference type="ARBA" id="ARBA00022723"/>
    </source>
</evidence>
<evidence type="ECO:0000256" key="1">
    <source>
        <dbReference type="ARBA" id="ARBA00003732"/>
    </source>
</evidence>
<comment type="caution">
    <text evidence="10">The sequence shown here is derived from an EMBL/GenBank/DDBJ whole genome shotgun (WGS) entry which is preliminary data.</text>
</comment>
<dbReference type="PROSITE" id="PS51039">
    <property type="entry name" value="ZF_AN1"/>
    <property type="match status" value="1"/>
</dbReference>
<evidence type="ECO:0000259" key="8">
    <source>
        <dbReference type="PROSITE" id="PS51036"/>
    </source>
</evidence>
<evidence type="ECO:0000256" key="5">
    <source>
        <dbReference type="ARBA" id="ARBA00023016"/>
    </source>
</evidence>
<name>A0AAV9AFD2_ACOGR</name>
<evidence type="ECO:0000256" key="7">
    <source>
        <dbReference type="SAM" id="MobiDB-lite"/>
    </source>
</evidence>
<dbReference type="SMART" id="SM00259">
    <property type="entry name" value="ZnF_A20"/>
    <property type="match status" value="1"/>
</dbReference>
<feature type="domain" description="A20-type" evidence="8">
    <location>
        <begin position="7"/>
        <end position="41"/>
    </location>
</feature>
<sequence>MAEEHRCQAQKLCVNNCGFFGSPATMNLCSRCYREHQSKEEQASSAKIAVEKSLLGSSSSDPPRSPAAEEACVAEESDRSAAVAAVAVDRPGRCGECKRKVGLMGFKCRCGMTYCGGHRYPEQHACGFDFKAAGREAIARANPVVKAEKIERI</sequence>
<dbReference type="Proteomes" id="UP001179952">
    <property type="component" value="Unassembled WGS sequence"/>
</dbReference>
<protein>
    <submittedName>
        <fullName evidence="10">Zinc finger A20 and AN1 domain-containing stress-associated protein 5</fullName>
    </submittedName>
</protein>
<feature type="region of interest" description="Disordered" evidence="7">
    <location>
        <begin position="52"/>
        <end position="71"/>
    </location>
</feature>
<reference evidence="10" key="1">
    <citation type="journal article" date="2023" name="Nat. Commun.">
        <title>Diploid and tetraploid genomes of Acorus and the evolution of monocots.</title>
        <authorList>
            <person name="Ma L."/>
            <person name="Liu K.W."/>
            <person name="Li Z."/>
            <person name="Hsiao Y.Y."/>
            <person name="Qi Y."/>
            <person name="Fu T."/>
            <person name="Tang G.D."/>
            <person name="Zhang D."/>
            <person name="Sun W.H."/>
            <person name="Liu D.K."/>
            <person name="Li Y."/>
            <person name="Chen G.Z."/>
            <person name="Liu X.D."/>
            <person name="Liao X.Y."/>
            <person name="Jiang Y.T."/>
            <person name="Yu X."/>
            <person name="Hao Y."/>
            <person name="Huang J."/>
            <person name="Zhao X.W."/>
            <person name="Ke S."/>
            <person name="Chen Y.Y."/>
            <person name="Wu W.L."/>
            <person name="Hsu J.L."/>
            <person name="Lin Y.F."/>
            <person name="Huang M.D."/>
            <person name="Li C.Y."/>
            <person name="Huang L."/>
            <person name="Wang Z.W."/>
            <person name="Zhao X."/>
            <person name="Zhong W.Y."/>
            <person name="Peng D.H."/>
            <person name="Ahmad S."/>
            <person name="Lan S."/>
            <person name="Zhang J.S."/>
            <person name="Tsai W.C."/>
            <person name="Van de Peer Y."/>
            <person name="Liu Z.J."/>
        </authorList>
    </citation>
    <scope>NUCLEOTIDE SEQUENCE</scope>
    <source>
        <strain evidence="10">SCP</strain>
    </source>
</reference>
<dbReference type="PROSITE" id="PS51036">
    <property type="entry name" value="ZF_A20"/>
    <property type="match status" value="1"/>
</dbReference>
<dbReference type="SUPFAM" id="SSF57716">
    <property type="entry name" value="Glucocorticoid receptor-like (DNA-binding domain)"/>
    <property type="match status" value="1"/>
</dbReference>
<dbReference type="Gene3D" id="1.20.5.4770">
    <property type="match status" value="1"/>
</dbReference>
<dbReference type="GO" id="GO:0008270">
    <property type="term" value="F:zinc ion binding"/>
    <property type="evidence" value="ECO:0007669"/>
    <property type="project" value="UniProtKB-KW"/>
</dbReference>
<organism evidence="10 11">
    <name type="scientific">Acorus gramineus</name>
    <name type="common">Dwarf sweet flag</name>
    <dbReference type="NCBI Taxonomy" id="55184"/>
    <lineage>
        <taxon>Eukaryota</taxon>
        <taxon>Viridiplantae</taxon>
        <taxon>Streptophyta</taxon>
        <taxon>Embryophyta</taxon>
        <taxon>Tracheophyta</taxon>
        <taxon>Spermatophyta</taxon>
        <taxon>Magnoliopsida</taxon>
        <taxon>Liliopsida</taxon>
        <taxon>Acoraceae</taxon>
        <taxon>Acorus</taxon>
    </lineage>
</organism>
<comment type="function">
    <text evidence="1">May be involved in environmental stress response.</text>
</comment>
<dbReference type="PANTHER" id="PTHR10634">
    <property type="entry name" value="AN1-TYPE ZINC FINGER PROTEIN"/>
    <property type="match status" value="1"/>
</dbReference>
<keyword evidence="5" id="KW-0346">Stress response</keyword>
<dbReference type="SMART" id="SM00154">
    <property type="entry name" value="ZnF_AN1"/>
    <property type="match status" value="1"/>
</dbReference>
<keyword evidence="3 6" id="KW-0863">Zinc-finger</keyword>
<evidence type="ECO:0000256" key="4">
    <source>
        <dbReference type="ARBA" id="ARBA00022833"/>
    </source>
</evidence>
<dbReference type="GO" id="GO:0003677">
    <property type="term" value="F:DNA binding"/>
    <property type="evidence" value="ECO:0007669"/>
    <property type="project" value="InterPro"/>
</dbReference>
<accession>A0AAV9AFD2</accession>
<evidence type="ECO:0000313" key="11">
    <source>
        <dbReference type="Proteomes" id="UP001179952"/>
    </source>
</evidence>
<keyword evidence="11" id="KW-1185">Reference proteome</keyword>
<proteinExistence type="predicted"/>
<dbReference type="PANTHER" id="PTHR10634:SF67">
    <property type="entry name" value="AN1-TYPE ZINC FINGER PROTEIN 3"/>
    <property type="match status" value="1"/>
</dbReference>
<dbReference type="Gene3D" id="4.10.1110.10">
    <property type="entry name" value="AN1-like Zinc finger"/>
    <property type="match status" value="1"/>
</dbReference>
<evidence type="ECO:0000256" key="6">
    <source>
        <dbReference type="PROSITE-ProRule" id="PRU00449"/>
    </source>
</evidence>
<dbReference type="FunFam" id="4.10.1110.10:FF:000001">
    <property type="entry name" value="Zinc finger AN1-type containing 6"/>
    <property type="match status" value="1"/>
</dbReference>
<gene>
    <name evidence="10" type="ORF">QJS04_geneDACA008475</name>
</gene>
<keyword evidence="2" id="KW-0479">Metal-binding</keyword>
<dbReference type="Pfam" id="PF01428">
    <property type="entry name" value="zf-AN1"/>
    <property type="match status" value="1"/>
</dbReference>
<evidence type="ECO:0000256" key="3">
    <source>
        <dbReference type="ARBA" id="ARBA00022771"/>
    </source>
</evidence>
<reference evidence="10" key="2">
    <citation type="submission" date="2023-06" db="EMBL/GenBank/DDBJ databases">
        <authorList>
            <person name="Ma L."/>
            <person name="Liu K.-W."/>
            <person name="Li Z."/>
            <person name="Hsiao Y.-Y."/>
            <person name="Qi Y."/>
            <person name="Fu T."/>
            <person name="Tang G."/>
            <person name="Zhang D."/>
            <person name="Sun W.-H."/>
            <person name="Liu D.-K."/>
            <person name="Li Y."/>
            <person name="Chen G.-Z."/>
            <person name="Liu X.-D."/>
            <person name="Liao X.-Y."/>
            <person name="Jiang Y.-T."/>
            <person name="Yu X."/>
            <person name="Hao Y."/>
            <person name="Huang J."/>
            <person name="Zhao X.-W."/>
            <person name="Ke S."/>
            <person name="Chen Y.-Y."/>
            <person name="Wu W.-L."/>
            <person name="Hsu J.-L."/>
            <person name="Lin Y.-F."/>
            <person name="Huang M.-D."/>
            <person name="Li C.-Y."/>
            <person name="Huang L."/>
            <person name="Wang Z.-W."/>
            <person name="Zhao X."/>
            <person name="Zhong W.-Y."/>
            <person name="Peng D.-H."/>
            <person name="Ahmad S."/>
            <person name="Lan S."/>
            <person name="Zhang J.-S."/>
            <person name="Tsai W.-C."/>
            <person name="Van De Peer Y."/>
            <person name="Liu Z.-J."/>
        </authorList>
    </citation>
    <scope>NUCLEOTIDE SEQUENCE</scope>
    <source>
        <strain evidence="10">SCP</strain>
        <tissue evidence="10">Leaves</tissue>
    </source>
</reference>
<evidence type="ECO:0000313" key="10">
    <source>
        <dbReference type="EMBL" id="KAK1263083.1"/>
    </source>
</evidence>
<evidence type="ECO:0000259" key="9">
    <source>
        <dbReference type="PROSITE" id="PS51039"/>
    </source>
</evidence>
<dbReference type="InterPro" id="IPR000058">
    <property type="entry name" value="Znf_AN1"/>
</dbReference>
<feature type="domain" description="AN1-type" evidence="9">
    <location>
        <begin position="88"/>
        <end position="134"/>
    </location>
</feature>
<keyword evidence="4" id="KW-0862">Zinc</keyword>
<dbReference type="EMBL" id="JAUJYN010000009">
    <property type="protein sequence ID" value="KAK1263083.1"/>
    <property type="molecule type" value="Genomic_DNA"/>
</dbReference>
<dbReference type="InterPro" id="IPR050652">
    <property type="entry name" value="AN1_A20_ZnFinger"/>
</dbReference>
<dbReference type="SUPFAM" id="SSF118310">
    <property type="entry name" value="AN1-like Zinc finger"/>
    <property type="match status" value="1"/>
</dbReference>
<dbReference type="InterPro" id="IPR002653">
    <property type="entry name" value="Znf_A20"/>
</dbReference>
<dbReference type="InterPro" id="IPR035896">
    <property type="entry name" value="AN1-like_Znf"/>
</dbReference>
<dbReference type="AlphaFoldDB" id="A0AAV9AFD2"/>
<dbReference type="Pfam" id="PF01754">
    <property type="entry name" value="zf-A20"/>
    <property type="match status" value="1"/>
</dbReference>